<evidence type="ECO:0000256" key="1">
    <source>
        <dbReference type="SAM" id="Phobius"/>
    </source>
</evidence>
<reference evidence="2" key="1">
    <citation type="submission" date="2020-05" db="EMBL/GenBank/DDBJ databases">
        <authorList>
            <person name="Chiriac C."/>
            <person name="Salcher M."/>
            <person name="Ghai R."/>
            <person name="Kavagutti S V."/>
        </authorList>
    </citation>
    <scope>NUCLEOTIDE SEQUENCE</scope>
</reference>
<feature type="transmembrane region" description="Helical" evidence="1">
    <location>
        <begin position="23"/>
        <end position="44"/>
    </location>
</feature>
<keyword evidence="1" id="KW-1133">Transmembrane helix</keyword>
<dbReference type="AlphaFoldDB" id="A0A6J6IU70"/>
<protein>
    <submittedName>
        <fullName evidence="2">Unannotated protein</fullName>
    </submittedName>
</protein>
<gene>
    <name evidence="2" type="ORF">UFOPK2044_00186</name>
</gene>
<dbReference type="EMBL" id="CAEZVO010000013">
    <property type="protein sequence ID" value="CAB4627988.1"/>
    <property type="molecule type" value="Genomic_DNA"/>
</dbReference>
<dbReference type="InterPro" id="IPR025339">
    <property type="entry name" value="DUF4245"/>
</dbReference>
<dbReference type="Pfam" id="PF14030">
    <property type="entry name" value="DUF4245"/>
    <property type="match status" value="1"/>
</dbReference>
<organism evidence="2">
    <name type="scientific">freshwater metagenome</name>
    <dbReference type="NCBI Taxonomy" id="449393"/>
    <lineage>
        <taxon>unclassified sequences</taxon>
        <taxon>metagenomes</taxon>
        <taxon>ecological metagenomes</taxon>
    </lineage>
</organism>
<sequence>MSNPEEKTPAEDSAAKHRAKQTVVNLILSIIATLGIVLITILIVPRDDSNRIKPVDYLAVAASAEASSKLNLIAPALPEGWWANQARWSSASSDGVLVWKVGFVGPDNQYIGLTQAFKVNPTWVALRTQGFENDPTATNAIPDWKFLRPDANSDADPYLWTLERDGNFVSLTSTASLEELAIFASLVEQELAK</sequence>
<keyword evidence="1" id="KW-0472">Membrane</keyword>
<name>A0A6J6IU70_9ZZZZ</name>
<keyword evidence="1" id="KW-0812">Transmembrane</keyword>
<accession>A0A6J6IU70</accession>
<evidence type="ECO:0000313" key="2">
    <source>
        <dbReference type="EMBL" id="CAB4627988.1"/>
    </source>
</evidence>
<proteinExistence type="predicted"/>